<dbReference type="PANTHER" id="PTHR40036">
    <property type="entry name" value="MACROCIN O-METHYLTRANSFERASE"/>
    <property type="match status" value="1"/>
</dbReference>
<dbReference type="Gene3D" id="3.40.50.150">
    <property type="entry name" value="Vaccinia Virus protein VP39"/>
    <property type="match status" value="1"/>
</dbReference>
<dbReference type="EMBL" id="NIDE01000002">
    <property type="protein sequence ID" value="OWK45744.1"/>
    <property type="molecule type" value="Genomic_DNA"/>
</dbReference>
<dbReference type="GO" id="GO:0008168">
    <property type="term" value="F:methyltransferase activity"/>
    <property type="evidence" value="ECO:0007669"/>
    <property type="project" value="UniProtKB-KW"/>
</dbReference>
<proteinExistence type="predicted"/>
<dbReference type="SUPFAM" id="SSF53756">
    <property type="entry name" value="UDP-Glycosyltransferase/glycogen phosphorylase"/>
    <property type="match status" value="1"/>
</dbReference>
<name>A0A225E1T5_9BACT</name>
<evidence type="ECO:0000313" key="1">
    <source>
        <dbReference type="EMBL" id="OWK45744.1"/>
    </source>
</evidence>
<dbReference type="InterPro" id="IPR029063">
    <property type="entry name" value="SAM-dependent_MTases_sf"/>
</dbReference>
<organism evidence="1 2">
    <name type="scientific">Fimbriiglobus ruber</name>
    <dbReference type="NCBI Taxonomy" id="1908690"/>
    <lineage>
        <taxon>Bacteria</taxon>
        <taxon>Pseudomonadati</taxon>
        <taxon>Planctomycetota</taxon>
        <taxon>Planctomycetia</taxon>
        <taxon>Gemmatales</taxon>
        <taxon>Gemmataceae</taxon>
        <taxon>Fimbriiglobus</taxon>
    </lineage>
</organism>
<gene>
    <name evidence="1" type="ORF">FRUB_02075</name>
</gene>
<dbReference type="Pfam" id="PF05711">
    <property type="entry name" value="TylF"/>
    <property type="match status" value="1"/>
</dbReference>
<reference evidence="2" key="1">
    <citation type="submission" date="2017-06" db="EMBL/GenBank/DDBJ databases">
        <title>Genome analysis of Fimbriiglobus ruber SP5, the first member of the order Planctomycetales with confirmed chitinolytic capability.</title>
        <authorList>
            <person name="Ravin N.V."/>
            <person name="Rakitin A.L."/>
            <person name="Ivanova A.A."/>
            <person name="Beletsky A.V."/>
            <person name="Kulichevskaya I.S."/>
            <person name="Mardanov A.V."/>
            <person name="Dedysh S.N."/>
        </authorList>
    </citation>
    <scope>NUCLEOTIDE SEQUENCE [LARGE SCALE GENOMIC DNA]</scope>
    <source>
        <strain evidence="2">SP5</strain>
    </source>
</reference>
<dbReference type="PANTHER" id="PTHR40036:SF1">
    <property type="entry name" value="MACROCIN O-METHYLTRANSFERASE"/>
    <property type="match status" value="1"/>
</dbReference>
<keyword evidence="1" id="KW-0808">Transferase</keyword>
<accession>A0A225E1T5</accession>
<evidence type="ECO:0000313" key="2">
    <source>
        <dbReference type="Proteomes" id="UP000214646"/>
    </source>
</evidence>
<sequence length="428" mass="47614">MTTTFSHSGDIGDLIAALATVKALGGGHLRLFPSSHTGYRMTRERAESLRPLLEAQTYLASVQWAEGPTGTNLDAWRGRYNSRLNIADMVADCHGAEHFPRERPWLTVPRVNRVARVVFHRSNRYLNWNFVPALKRAWRTYHLDAVFVGSSDEHRDFVLHVGPVAYYPTRDHLELAEVIAGADLYIGNQSGNWWLAEALKTPALLEVCLTSANCHFAREFGLYGVNEDTWIPGLDDLRPRWGWNAVKKAEDRSLLDTGRLRTIAEVVRQTERLPGDLAELGVFRGGSAKVMGWVSPGTPLHLFDTFAGIPEDDELPGGHRRGEFACGADEVEAFLANPRAVFHVGMFPETAVDGLRFRCVHLDGDTYQTTRAALAYFGPRMVAGGVIALDDCDWEHCPGVRRAIDEAGYAAEKPTPHQGVVRFDALKK</sequence>
<dbReference type="GO" id="GO:0032259">
    <property type="term" value="P:methylation"/>
    <property type="evidence" value="ECO:0007669"/>
    <property type="project" value="UniProtKB-KW"/>
</dbReference>
<keyword evidence="2" id="KW-1185">Reference proteome</keyword>
<dbReference type="AlphaFoldDB" id="A0A225E1T5"/>
<keyword evidence="1" id="KW-0489">Methyltransferase</keyword>
<protein>
    <submittedName>
        <fullName evidence="1">Methyltransferase</fullName>
    </submittedName>
</protein>
<dbReference type="RefSeq" id="WP_088253429.1">
    <property type="nucleotide sequence ID" value="NZ_NIDE01000002.1"/>
</dbReference>
<dbReference type="Gene3D" id="3.40.50.2000">
    <property type="entry name" value="Glycogen Phosphorylase B"/>
    <property type="match status" value="1"/>
</dbReference>
<dbReference type="Proteomes" id="UP000214646">
    <property type="component" value="Unassembled WGS sequence"/>
</dbReference>
<dbReference type="OrthoDB" id="149130at2"/>
<dbReference type="InterPro" id="IPR008884">
    <property type="entry name" value="TylF_MeTrfase"/>
</dbReference>
<comment type="caution">
    <text evidence="1">The sequence shown here is derived from an EMBL/GenBank/DDBJ whole genome shotgun (WGS) entry which is preliminary data.</text>
</comment>